<dbReference type="EMBL" id="PXOA01000572">
    <property type="protein sequence ID" value="RFU74074.1"/>
    <property type="molecule type" value="Genomic_DNA"/>
</dbReference>
<organism evidence="3 4">
    <name type="scientific">Trichoderma arundinaceum</name>
    <dbReference type="NCBI Taxonomy" id="490622"/>
    <lineage>
        <taxon>Eukaryota</taxon>
        <taxon>Fungi</taxon>
        <taxon>Dikarya</taxon>
        <taxon>Ascomycota</taxon>
        <taxon>Pezizomycotina</taxon>
        <taxon>Sordariomycetes</taxon>
        <taxon>Hypocreomycetidae</taxon>
        <taxon>Hypocreales</taxon>
        <taxon>Hypocreaceae</taxon>
        <taxon>Trichoderma</taxon>
    </lineage>
</organism>
<dbReference type="Proteomes" id="UP000266272">
    <property type="component" value="Unassembled WGS sequence"/>
</dbReference>
<dbReference type="AlphaFoldDB" id="A0A395NDN6"/>
<dbReference type="PANTHER" id="PTHR35392:SF3">
    <property type="entry name" value="ZN(2)-C6 FUNGAL-TYPE DOMAIN-CONTAINING PROTEIN"/>
    <property type="match status" value="1"/>
</dbReference>
<evidence type="ECO:0000313" key="3">
    <source>
        <dbReference type="EMBL" id="RFU74074.1"/>
    </source>
</evidence>
<comment type="caution">
    <text evidence="3">The sequence shown here is derived from an EMBL/GenBank/DDBJ whole genome shotgun (WGS) entry which is preliminary data.</text>
</comment>
<name>A0A395NDN6_TRIAR</name>
<feature type="region of interest" description="Disordered" evidence="1">
    <location>
        <begin position="273"/>
        <end position="300"/>
    </location>
</feature>
<sequence length="675" mass="75862">MPPIDEPSSSTIGYQEKLPETNHYDHQQGHDATSIIPRWAPAIPDVPSLSSPLACVAESIYACCNFGWQHPIGYQPLPGPATVVYDAPQQHTMEVVPPSMTAQTIPSLQPLVQPLVPGVGGFSQHTPLASDQLNLDPLPLDTYPVLSQPSLPTLPQPELQPILQEPSPISNVSDNPYLLNQRCHGCSGQLATSELYNFPMASAMAPATIPAIVPAMVPAMVPMPSVHGGPMGQTISPLQYGPAPLLPPAHPPLVNVETTPSQVYNHYNISPAQNLPQPAHVETRSNPVGQSQDSNLDNYQRNVPGYEWSRRWAKSNSDPIQQWASSEVKVIYISVYFSDRYLPLKVRQFVPQDGDKLERTWDYQGIKKSVEIPPYALIDLEAGKSAYTKYIRDSMTDIFRNMLGDSDNLLYKTYLQAWHIWKDPETPTESFDLLNWTLRLWIAVRLSTTSAFIAGRETLGMSPNILDQTSPDPGKIPLPPVLGAQMDMILIHHIQTKLRHELLDNLQKVMLRNKPSSWLVTYLVTFILLHNVALITKHDAAYARKHGMRRRFAREGKVQEYHLAHFHYCNKGITPFSEACEDQDLRTLAHLDEDKIRFVRATRAYVQRHSKSPIPGLHSPSPSPGDQILGPALMHGWPLIEDDWERIRANGEYEKDYFFVSQLFDEKWQPRSTML</sequence>
<keyword evidence="4" id="KW-1185">Reference proteome</keyword>
<evidence type="ECO:0000256" key="2">
    <source>
        <dbReference type="SAM" id="Phobius"/>
    </source>
</evidence>
<gene>
    <name evidence="3" type="ORF">TARUN_8174</name>
</gene>
<protein>
    <submittedName>
        <fullName evidence="3">Uncharacterized protein</fullName>
    </submittedName>
</protein>
<feature type="transmembrane region" description="Helical" evidence="2">
    <location>
        <begin position="517"/>
        <end position="536"/>
    </location>
</feature>
<accession>A0A395NDN6</accession>
<dbReference type="InterPro" id="IPR052973">
    <property type="entry name" value="Fungal_sec-metab_reg_TF"/>
</dbReference>
<keyword evidence="2" id="KW-0812">Transmembrane</keyword>
<evidence type="ECO:0000256" key="1">
    <source>
        <dbReference type="SAM" id="MobiDB-lite"/>
    </source>
</evidence>
<keyword evidence="2" id="KW-1133">Transmembrane helix</keyword>
<dbReference type="PANTHER" id="PTHR35392">
    <property type="entry name" value="ZN(II)2CYS6 TRANSCRIPTION FACTOR (EUROFUNG)-RELATED-RELATED"/>
    <property type="match status" value="1"/>
</dbReference>
<keyword evidence="2" id="KW-0472">Membrane</keyword>
<reference evidence="3 4" key="1">
    <citation type="journal article" date="2018" name="PLoS Pathog.">
        <title>Evolution of structural diversity of trichothecenes, a family of toxins produced by plant pathogenic and entomopathogenic fungi.</title>
        <authorList>
            <person name="Proctor R.H."/>
            <person name="McCormick S.P."/>
            <person name="Kim H.S."/>
            <person name="Cardoza R.E."/>
            <person name="Stanley A.M."/>
            <person name="Lindo L."/>
            <person name="Kelly A."/>
            <person name="Brown D.W."/>
            <person name="Lee T."/>
            <person name="Vaughan M.M."/>
            <person name="Alexander N.J."/>
            <person name="Busman M."/>
            <person name="Gutierrez S."/>
        </authorList>
    </citation>
    <scope>NUCLEOTIDE SEQUENCE [LARGE SCALE GENOMIC DNA]</scope>
    <source>
        <strain evidence="3 4">IBT 40837</strain>
    </source>
</reference>
<proteinExistence type="predicted"/>
<dbReference type="STRING" id="490622.A0A395NDN6"/>
<feature type="compositionally biased region" description="Polar residues" evidence="1">
    <location>
        <begin position="284"/>
        <end position="300"/>
    </location>
</feature>
<evidence type="ECO:0000313" key="4">
    <source>
        <dbReference type="Proteomes" id="UP000266272"/>
    </source>
</evidence>
<dbReference type="OrthoDB" id="3474066at2759"/>